<feature type="transmembrane region" description="Helical" evidence="7">
    <location>
        <begin position="185"/>
        <end position="204"/>
    </location>
</feature>
<dbReference type="InterPro" id="IPR045621">
    <property type="entry name" value="BPD_transp_1_N"/>
</dbReference>
<dbReference type="PANTHER" id="PTHR43163:SF6">
    <property type="entry name" value="DIPEPTIDE TRANSPORT SYSTEM PERMEASE PROTEIN DPPB-RELATED"/>
    <property type="match status" value="1"/>
</dbReference>
<evidence type="ECO:0000256" key="5">
    <source>
        <dbReference type="ARBA" id="ARBA00022989"/>
    </source>
</evidence>
<dbReference type="AlphaFoldDB" id="A0A938BM10"/>
<name>A0A938BM10_9BACT</name>
<feature type="domain" description="ABC transmembrane type-1" evidence="8">
    <location>
        <begin position="102"/>
        <end position="301"/>
    </location>
</feature>
<evidence type="ECO:0000256" key="6">
    <source>
        <dbReference type="ARBA" id="ARBA00023136"/>
    </source>
</evidence>
<dbReference type="Pfam" id="PF00528">
    <property type="entry name" value="BPD_transp_1"/>
    <property type="match status" value="1"/>
</dbReference>
<protein>
    <submittedName>
        <fullName evidence="9">ABC transporter permease</fullName>
    </submittedName>
</protein>
<keyword evidence="3" id="KW-1003">Cell membrane</keyword>
<keyword evidence="5 7" id="KW-1133">Transmembrane helix</keyword>
<comment type="caution">
    <text evidence="9">The sequence shown here is derived from an EMBL/GenBank/DDBJ whole genome shotgun (WGS) entry which is preliminary data.</text>
</comment>
<dbReference type="GO" id="GO:0071916">
    <property type="term" value="F:dipeptide transmembrane transporter activity"/>
    <property type="evidence" value="ECO:0007669"/>
    <property type="project" value="TreeGrafter"/>
</dbReference>
<evidence type="ECO:0000313" key="10">
    <source>
        <dbReference type="Proteomes" id="UP000703893"/>
    </source>
</evidence>
<evidence type="ECO:0000256" key="3">
    <source>
        <dbReference type="ARBA" id="ARBA00022475"/>
    </source>
</evidence>
<keyword evidence="6 7" id="KW-0472">Membrane</keyword>
<dbReference type="Pfam" id="PF19300">
    <property type="entry name" value="BPD_transp_1_N"/>
    <property type="match status" value="1"/>
</dbReference>
<dbReference type="Gene3D" id="1.10.3720.10">
    <property type="entry name" value="MetI-like"/>
    <property type="match status" value="1"/>
</dbReference>
<dbReference type="EMBL" id="VGJX01000751">
    <property type="protein sequence ID" value="MBM3275856.1"/>
    <property type="molecule type" value="Genomic_DNA"/>
</dbReference>
<proteinExistence type="inferred from homology"/>
<keyword evidence="2 7" id="KW-0813">Transport</keyword>
<dbReference type="CDD" id="cd06261">
    <property type="entry name" value="TM_PBP2"/>
    <property type="match status" value="1"/>
</dbReference>
<dbReference type="InterPro" id="IPR000515">
    <property type="entry name" value="MetI-like"/>
</dbReference>
<dbReference type="GO" id="GO:0005886">
    <property type="term" value="C:plasma membrane"/>
    <property type="evidence" value="ECO:0007669"/>
    <property type="project" value="UniProtKB-SubCell"/>
</dbReference>
<sequence>MAAEALTLRAFVLKRTVGMLATMLVVASVVFLVTNLIPGSVAAVMLGQEATADEIRALDRQLGLDRPVLEKFAIWLGRLARGNLGVSLYQDKPVSVAIRERLEPTLLLTTLAVVIALCVGLPLGVAAAVHHRTRVDLAALLVSLLGISLPGFWLGMLLILLFGLYLNVLPTAGYTSVRADPWLTLQHLIMPAIASGFAQAGLIARMSRANLLEVLRADYVRTARSKGLGERLVIGKHALRNAMIPTLSVVGVTVALSLSGAVITESVFAIPGMGRLMVEAVRRRDFPMIQGLVLVIAAGIA</sequence>
<evidence type="ECO:0000259" key="8">
    <source>
        <dbReference type="PROSITE" id="PS50928"/>
    </source>
</evidence>
<dbReference type="Proteomes" id="UP000703893">
    <property type="component" value="Unassembled WGS sequence"/>
</dbReference>
<dbReference type="PROSITE" id="PS50928">
    <property type="entry name" value="ABC_TM1"/>
    <property type="match status" value="1"/>
</dbReference>
<feature type="transmembrane region" description="Helical" evidence="7">
    <location>
        <begin position="141"/>
        <end position="165"/>
    </location>
</feature>
<evidence type="ECO:0000256" key="1">
    <source>
        <dbReference type="ARBA" id="ARBA00004651"/>
    </source>
</evidence>
<evidence type="ECO:0000256" key="2">
    <source>
        <dbReference type="ARBA" id="ARBA00022448"/>
    </source>
</evidence>
<dbReference type="SUPFAM" id="SSF161098">
    <property type="entry name" value="MetI-like"/>
    <property type="match status" value="1"/>
</dbReference>
<gene>
    <name evidence="9" type="ORF">FJZ00_11930</name>
</gene>
<accession>A0A938BM10</accession>
<comment type="similarity">
    <text evidence="7">Belongs to the binding-protein-dependent transport system permease family.</text>
</comment>
<feature type="transmembrane region" description="Helical" evidence="7">
    <location>
        <begin position="106"/>
        <end position="129"/>
    </location>
</feature>
<dbReference type="InterPro" id="IPR035906">
    <property type="entry name" value="MetI-like_sf"/>
</dbReference>
<feature type="non-terminal residue" evidence="9">
    <location>
        <position position="301"/>
    </location>
</feature>
<feature type="transmembrane region" description="Helical" evidence="7">
    <location>
        <begin position="17"/>
        <end position="37"/>
    </location>
</feature>
<reference evidence="9 10" key="1">
    <citation type="submission" date="2019-03" db="EMBL/GenBank/DDBJ databases">
        <title>Lake Tanganyika Metagenome-Assembled Genomes (MAGs).</title>
        <authorList>
            <person name="Tran P."/>
        </authorList>
    </citation>
    <scope>NUCLEOTIDE SEQUENCE [LARGE SCALE GENOMIC DNA]</scope>
    <source>
        <strain evidence="9">K_DeepCast_65m_m2_236</strain>
    </source>
</reference>
<evidence type="ECO:0000256" key="7">
    <source>
        <dbReference type="RuleBase" id="RU363032"/>
    </source>
</evidence>
<evidence type="ECO:0000313" key="9">
    <source>
        <dbReference type="EMBL" id="MBM3275856.1"/>
    </source>
</evidence>
<keyword evidence="4 7" id="KW-0812">Transmembrane</keyword>
<evidence type="ECO:0000256" key="4">
    <source>
        <dbReference type="ARBA" id="ARBA00022692"/>
    </source>
</evidence>
<organism evidence="9 10">
    <name type="scientific">Candidatus Tanganyikabacteria bacterium</name>
    <dbReference type="NCBI Taxonomy" id="2961651"/>
    <lineage>
        <taxon>Bacteria</taxon>
        <taxon>Bacillati</taxon>
        <taxon>Candidatus Sericytochromatia</taxon>
        <taxon>Candidatus Tanganyikabacteria</taxon>
    </lineage>
</organism>
<comment type="subcellular location">
    <subcellularLocation>
        <location evidence="1 7">Cell membrane</location>
        <topology evidence="1 7">Multi-pass membrane protein</topology>
    </subcellularLocation>
</comment>
<dbReference type="PANTHER" id="PTHR43163">
    <property type="entry name" value="DIPEPTIDE TRANSPORT SYSTEM PERMEASE PROTEIN DPPB-RELATED"/>
    <property type="match status" value="1"/>
</dbReference>